<comment type="function">
    <text evidence="2">NDH-1 shuttles electrons from NADH, via FMN and iron-sulfur (Fe-S) centers, to quinones in the respiratory chain. Couples the redox reaction to proton translocation (for every two electrons transferred, four hydrogen ions are translocated across the cytoplasmic membrane), and thus conserves the redox energy in a proton gradient.</text>
</comment>
<comment type="catalytic activity">
    <reaction evidence="2">
        <text>a quinone + NADH + 5 H(+)(in) = a quinol + NAD(+) + 4 H(+)(out)</text>
        <dbReference type="Rhea" id="RHEA:57888"/>
        <dbReference type="ChEBI" id="CHEBI:15378"/>
        <dbReference type="ChEBI" id="CHEBI:24646"/>
        <dbReference type="ChEBI" id="CHEBI:57540"/>
        <dbReference type="ChEBI" id="CHEBI:57945"/>
        <dbReference type="ChEBI" id="CHEBI:132124"/>
    </reaction>
</comment>
<dbReference type="GO" id="GO:0008137">
    <property type="term" value="F:NADH dehydrogenase (ubiquinone) activity"/>
    <property type="evidence" value="ECO:0007669"/>
    <property type="project" value="UniProtKB-UniRule"/>
</dbReference>
<dbReference type="GO" id="GO:0005886">
    <property type="term" value="C:plasma membrane"/>
    <property type="evidence" value="ECO:0007669"/>
    <property type="project" value="UniProtKB-SubCell"/>
</dbReference>
<dbReference type="GO" id="GO:0048038">
    <property type="term" value="F:quinone binding"/>
    <property type="evidence" value="ECO:0007669"/>
    <property type="project" value="UniProtKB-UniRule"/>
</dbReference>
<keyword evidence="2" id="KW-0874">Quinone</keyword>
<feature type="transmembrane region" description="Helical" evidence="2">
    <location>
        <begin position="53"/>
        <end position="77"/>
    </location>
</feature>
<feature type="transmembrane region" description="Helical" evidence="2">
    <location>
        <begin position="89"/>
        <end position="109"/>
    </location>
</feature>
<dbReference type="PANTHER" id="PTHR33269:SF17">
    <property type="entry name" value="NADH-UBIQUINONE OXIDOREDUCTASE CHAIN 6"/>
    <property type="match status" value="1"/>
</dbReference>
<protein>
    <recommendedName>
        <fullName evidence="2">NADH-quinone oxidoreductase subunit J</fullName>
        <ecNumber evidence="2">7.1.1.-</ecNumber>
    </recommendedName>
</protein>
<dbReference type="InterPro" id="IPR001457">
    <property type="entry name" value="NADH_UbQ/plastoQ_OxRdtase_su6"/>
</dbReference>
<dbReference type="InterPro" id="IPR042106">
    <property type="entry name" value="Nuo/plastoQ_OxRdtase_6_NuoJ"/>
</dbReference>
<accession>A0A521B9R7</accession>
<dbReference type="AlphaFoldDB" id="A0A521B9R7"/>
<keyword evidence="4" id="KW-1185">Reference proteome</keyword>
<dbReference type="Pfam" id="PF00499">
    <property type="entry name" value="Oxidored_q3"/>
    <property type="match status" value="1"/>
</dbReference>
<gene>
    <name evidence="3" type="ORF">SAMN06265218_102332</name>
</gene>
<comment type="subcellular location">
    <subcellularLocation>
        <location evidence="2">Cell membrane</location>
        <topology evidence="2">Multi-pass membrane protein</topology>
    </subcellularLocation>
</comment>
<name>A0A521B9R7_9BACT</name>
<dbReference type="Gene3D" id="1.20.120.1200">
    <property type="entry name" value="NADH-ubiquinone/plastoquinone oxidoreductase chain 6, subunit NuoJ"/>
    <property type="match status" value="1"/>
</dbReference>
<feature type="transmembrane region" description="Helical" evidence="2">
    <location>
        <begin position="142"/>
        <end position="162"/>
    </location>
</feature>
<dbReference type="EMBL" id="FXTH01000002">
    <property type="protein sequence ID" value="SMO43813.1"/>
    <property type="molecule type" value="Genomic_DNA"/>
</dbReference>
<keyword evidence="2" id="KW-0520">NAD</keyword>
<evidence type="ECO:0000313" key="4">
    <source>
        <dbReference type="Proteomes" id="UP000317593"/>
    </source>
</evidence>
<dbReference type="RefSeq" id="WP_142713202.1">
    <property type="nucleotide sequence ID" value="NZ_FXTH01000002.1"/>
</dbReference>
<keyword evidence="2" id="KW-1133">Transmembrane helix</keyword>
<evidence type="ECO:0000256" key="2">
    <source>
        <dbReference type="RuleBase" id="RU004429"/>
    </source>
</evidence>
<feature type="transmembrane region" description="Helical" evidence="2">
    <location>
        <begin position="6"/>
        <end position="23"/>
    </location>
</feature>
<keyword evidence="2" id="KW-0812">Transmembrane</keyword>
<reference evidence="3 4" key="1">
    <citation type="submission" date="2017-05" db="EMBL/GenBank/DDBJ databases">
        <authorList>
            <person name="Varghese N."/>
            <person name="Submissions S."/>
        </authorList>
    </citation>
    <scope>NUCLEOTIDE SEQUENCE [LARGE SCALE GENOMIC DNA]</scope>
    <source>
        <strain evidence="3 4">DSM 21194</strain>
    </source>
</reference>
<evidence type="ECO:0000256" key="1">
    <source>
        <dbReference type="ARBA" id="ARBA00005698"/>
    </source>
</evidence>
<evidence type="ECO:0000313" key="3">
    <source>
        <dbReference type="EMBL" id="SMO43813.1"/>
    </source>
</evidence>
<sequence length="174" mass="18988">MITFSFIFLAVLAVASALAMVINKNAVNSALFLVLNMIALSGVYLLLKAQFLAIIQVLVYAGAIMVLFLFVVMLLNLENEEQLFSKFRIKYFVAFLLGVGVFSQLIYSIGSLTDTLPVVAEQMTQAGTVEAIGDVLYTKYSLPFHIIAMLLTAAVNGALMVAQHKTKPVTDEND</sequence>
<feature type="transmembrane region" description="Helical" evidence="2">
    <location>
        <begin position="30"/>
        <end position="47"/>
    </location>
</feature>
<dbReference type="PANTHER" id="PTHR33269">
    <property type="entry name" value="NADH-UBIQUINONE OXIDOREDUCTASE CHAIN 6"/>
    <property type="match status" value="1"/>
</dbReference>
<proteinExistence type="inferred from homology"/>
<dbReference type="OrthoDB" id="9790848at2"/>
<comment type="similarity">
    <text evidence="1 2">Belongs to the complex I subunit 6 family.</text>
</comment>
<dbReference type="EC" id="7.1.1.-" evidence="2"/>
<organism evidence="3 4">
    <name type="scientific">Fodinibius sediminis</name>
    <dbReference type="NCBI Taxonomy" id="1214077"/>
    <lineage>
        <taxon>Bacteria</taxon>
        <taxon>Pseudomonadati</taxon>
        <taxon>Balneolota</taxon>
        <taxon>Balneolia</taxon>
        <taxon>Balneolales</taxon>
        <taxon>Balneolaceae</taxon>
        <taxon>Fodinibius</taxon>
    </lineage>
</organism>
<dbReference type="Proteomes" id="UP000317593">
    <property type="component" value="Unassembled WGS sequence"/>
</dbReference>
<keyword evidence="2" id="KW-1003">Cell membrane</keyword>
<keyword evidence="2" id="KW-0472">Membrane</keyword>